<evidence type="ECO:0000256" key="4">
    <source>
        <dbReference type="HAMAP-Rule" id="MF_00712"/>
    </source>
</evidence>
<comment type="catalytic activity">
    <reaction evidence="3 4">
        <text>N(6)-[(R)-lipoyl]-L-lysyl-[glycine-cleavage complex H protein] + glycine + H(+) = N(6)-[(R)-S(8)-aminomethyldihydrolipoyl]-L-lysyl-[glycine-cleavage complex H protein] + CO2</text>
        <dbReference type="Rhea" id="RHEA:24304"/>
        <dbReference type="Rhea" id="RHEA-COMP:10494"/>
        <dbReference type="Rhea" id="RHEA-COMP:10495"/>
        <dbReference type="ChEBI" id="CHEBI:15378"/>
        <dbReference type="ChEBI" id="CHEBI:16526"/>
        <dbReference type="ChEBI" id="CHEBI:57305"/>
        <dbReference type="ChEBI" id="CHEBI:83099"/>
        <dbReference type="ChEBI" id="CHEBI:83143"/>
        <dbReference type="EC" id="1.4.4.2"/>
    </reaction>
</comment>
<evidence type="ECO:0000256" key="2">
    <source>
        <dbReference type="ARBA" id="ARBA00023002"/>
    </source>
</evidence>
<comment type="subunit">
    <text evidence="4">The glycine cleavage system is composed of four proteins: P, T, L and H. In this organism, the P 'protein' is a heterodimer of two subunits.</text>
</comment>
<dbReference type="HAMAP" id="MF_00712">
    <property type="entry name" value="GcvPA"/>
    <property type="match status" value="1"/>
</dbReference>
<dbReference type="PANTHER" id="PTHR42806:SF1">
    <property type="entry name" value="GLYCINE DEHYDROGENASE (DECARBOXYLATING)"/>
    <property type="match status" value="1"/>
</dbReference>
<evidence type="ECO:0000256" key="3">
    <source>
        <dbReference type="ARBA" id="ARBA00049026"/>
    </source>
</evidence>
<dbReference type="InterPro" id="IPR023010">
    <property type="entry name" value="GcvPA"/>
</dbReference>
<feature type="domain" description="Glycine cleavage system P-protein N-terminal" evidence="5">
    <location>
        <begin position="3"/>
        <end position="438"/>
    </location>
</feature>
<dbReference type="CDD" id="cd00613">
    <property type="entry name" value="GDC-P"/>
    <property type="match status" value="1"/>
</dbReference>
<evidence type="ECO:0000259" key="5">
    <source>
        <dbReference type="Pfam" id="PF02347"/>
    </source>
</evidence>
<accession>A0A0P1MXB9</accession>
<dbReference type="Gene3D" id="3.40.640.10">
    <property type="entry name" value="Type I PLP-dependent aspartate aminotransferase-like (Major domain)"/>
    <property type="match status" value="1"/>
</dbReference>
<dbReference type="EMBL" id="CZVW01000007">
    <property type="protein sequence ID" value="CUT00564.1"/>
    <property type="molecule type" value="Genomic_DNA"/>
</dbReference>
<dbReference type="GO" id="GO:0009116">
    <property type="term" value="P:nucleoside metabolic process"/>
    <property type="evidence" value="ECO:0007669"/>
    <property type="project" value="InterPro"/>
</dbReference>
<comment type="function">
    <text evidence="1 4">The glycine cleavage system catalyzes the degradation of glycine. The P protein binds the alpha-amino group of glycine through its pyridoxal phosphate cofactor; CO(2) is released and the remaining methylamine moiety is then transferred to the lipoamide cofactor of the H protein.</text>
</comment>
<dbReference type="OrthoDB" id="9801272at2"/>
<dbReference type="EC" id="1.4.4.2" evidence="4"/>
<dbReference type="AlphaFoldDB" id="A0A0P1MXB9"/>
<gene>
    <name evidence="4" type="primary">gcvPA</name>
    <name evidence="6" type="ORF">JGI23_00887</name>
</gene>
<dbReference type="RefSeq" id="WP_092349090.1">
    <property type="nucleotide sequence ID" value="NZ_CZVW01000007.1"/>
</dbReference>
<evidence type="ECO:0000313" key="6">
    <source>
        <dbReference type="EMBL" id="CUT00564.1"/>
    </source>
</evidence>
<dbReference type="GO" id="GO:0004375">
    <property type="term" value="F:glycine dehydrogenase (decarboxylating) activity"/>
    <property type="evidence" value="ECO:0007669"/>
    <property type="project" value="UniProtKB-EC"/>
</dbReference>
<comment type="similarity">
    <text evidence="4">Belongs to the GcvP family. N-terminal subunit subfamily.</text>
</comment>
<name>A0A0P1MXB9_9BACT</name>
<dbReference type="SUPFAM" id="SSF53383">
    <property type="entry name" value="PLP-dependent transferases"/>
    <property type="match status" value="1"/>
</dbReference>
<dbReference type="Gene3D" id="3.90.1150.10">
    <property type="entry name" value="Aspartate Aminotransferase, domain 1"/>
    <property type="match status" value="1"/>
</dbReference>
<keyword evidence="2 4" id="KW-0560">Oxidoreductase</keyword>
<evidence type="ECO:0000313" key="7">
    <source>
        <dbReference type="Proteomes" id="UP000199197"/>
    </source>
</evidence>
<dbReference type="InterPro" id="IPR020581">
    <property type="entry name" value="GDC_P"/>
</dbReference>
<proteinExistence type="inferred from homology"/>
<organism evidence="6 7">
    <name type="scientific">Candidatus Chryseopegocella kryptomonas</name>
    <dbReference type="NCBI Taxonomy" id="1633643"/>
    <lineage>
        <taxon>Bacteria</taxon>
        <taxon>Pseudomonadati</taxon>
        <taxon>Candidatus Kryptoniota</taxon>
        <taxon>Candidatus Chryseopegocella</taxon>
    </lineage>
</organism>
<dbReference type="NCBIfam" id="NF001696">
    <property type="entry name" value="PRK00451.1"/>
    <property type="match status" value="1"/>
</dbReference>
<dbReference type="InterPro" id="IPR015421">
    <property type="entry name" value="PyrdxlP-dep_Trfase_major"/>
</dbReference>
<dbReference type="GO" id="GO:0019464">
    <property type="term" value="P:glycine decarboxylation via glycine cleavage system"/>
    <property type="evidence" value="ECO:0007669"/>
    <property type="project" value="UniProtKB-UniRule"/>
</dbReference>
<dbReference type="Proteomes" id="UP000199197">
    <property type="component" value="Unassembled WGS sequence"/>
</dbReference>
<dbReference type="PANTHER" id="PTHR42806">
    <property type="entry name" value="GLYCINE CLEAVAGE SYSTEM P-PROTEIN"/>
    <property type="match status" value="1"/>
</dbReference>
<dbReference type="Pfam" id="PF02347">
    <property type="entry name" value="GDC-P"/>
    <property type="match status" value="1"/>
</dbReference>
<dbReference type="PIRSF" id="PIRSF006815">
    <property type="entry name" value="GcvPA"/>
    <property type="match status" value="1"/>
</dbReference>
<evidence type="ECO:0000256" key="1">
    <source>
        <dbReference type="ARBA" id="ARBA00003788"/>
    </source>
</evidence>
<dbReference type="InterPro" id="IPR015424">
    <property type="entry name" value="PyrdxlP-dep_Trfase"/>
</dbReference>
<dbReference type="InterPro" id="IPR049315">
    <property type="entry name" value="GDC-P_N"/>
</dbReference>
<sequence length="447" mass="49543">MGFVPNTDEDRREMLKAIGVSSFEELISDIPPEIRLKEDLKLPEPLSEYEVLKELQSISEKNLDLNHAISFLGGGAYDHFVPSAVFTIISRSEFYTAYTPYQAEVSQGTLQSIYEYQTMICRLTGMDVANASMYDGGSALAEAVLLAIGHTGRNEVVIAGPVNPNYLTVVRTYTHPRKAEVKLTKFDSGVCDIEDLKSKVNEKTACVIVQQANFFGNIEDVFEIEKVAHKVGALFIVAIDPISLGLLIPPGEYGADVVVGEGQPLGIPLSFGGPYLGIFAVKEFLIRKIPGRLSGVTIDRDGERGFTLTLQTREQHIRREKATSNICTNQGLMMLAATVYMALMGKQGLREVANLCLQKSHYLAEEISKIEGFKLKYNQPFFKEFVVQTPMPVSKIKEKLQAKKILPGIDLSKFDGYGDGLLIAVTEKRTKKEMDLFVDELRNLVKG</sequence>
<keyword evidence="7" id="KW-1185">Reference proteome</keyword>
<dbReference type="InterPro" id="IPR015422">
    <property type="entry name" value="PyrdxlP-dep_Trfase_small"/>
</dbReference>
<reference evidence="7" key="1">
    <citation type="submission" date="2015-11" db="EMBL/GenBank/DDBJ databases">
        <authorList>
            <person name="Varghese N."/>
        </authorList>
    </citation>
    <scope>NUCLEOTIDE SEQUENCE [LARGE SCALE GENOMIC DNA]</scope>
    <source>
        <strain evidence="7">JGI-23</strain>
    </source>
</reference>
<protein>
    <recommendedName>
        <fullName evidence="4">Probable glycine dehydrogenase (decarboxylating) subunit 1</fullName>
        <ecNumber evidence="4">1.4.4.2</ecNumber>
    </recommendedName>
    <alternativeName>
        <fullName evidence="4">Glycine cleavage system P-protein subunit 1</fullName>
    </alternativeName>
    <alternativeName>
        <fullName evidence="4">Glycine decarboxylase subunit 1</fullName>
    </alternativeName>
    <alternativeName>
        <fullName evidence="4">Glycine dehydrogenase (aminomethyl-transferring) subunit 1</fullName>
    </alternativeName>
</protein>